<dbReference type="InterPro" id="IPR038728">
    <property type="entry name" value="YkvI-like"/>
</dbReference>
<dbReference type="RefSeq" id="WP_073611987.1">
    <property type="nucleotide sequence ID" value="NZ_FRFE01000002.1"/>
</dbReference>
<organism evidence="2 3">
    <name type="scientific">Desulfopila aestuarii DSM 18488</name>
    <dbReference type="NCBI Taxonomy" id="1121416"/>
    <lineage>
        <taxon>Bacteria</taxon>
        <taxon>Pseudomonadati</taxon>
        <taxon>Thermodesulfobacteriota</taxon>
        <taxon>Desulfobulbia</taxon>
        <taxon>Desulfobulbales</taxon>
        <taxon>Desulfocapsaceae</taxon>
        <taxon>Desulfopila</taxon>
    </lineage>
</organism>
<feature type="transmembrane region" description="Helical" evidence="1">
    <location>
        <begin position="321"/>
        <end position="344"/>
    </location>
</feature>
<evidence type="ECO:0000256" key="1">
    <source>
        <dbReference type="SAM" id="Phobius"/>
    </source>
</evidence>
<feature type="transmembrane region" description="Helical" evidence="1">
    <location>
        <begin position="273"/>
        <end position="300"/>
    </location>
</feature>
<feature type="transmembrane region" description="Helical" evidence="1">
    <location>
        <begin position="122"/>
        <end position="142"/>
    </location>
</feature>
<dbReference type="Proteomes" id="UP000184603">
    <property type="component" value="Unassembled WGS sequence"/>
</dbReference>
<dbReference type="OrthoDB" id="5444697at2"/>
<keyword evidence="1" id="KW-1133">Transmembrane helix</keyword>
<dbReference type="AlphaFoldDB" id="A0A1M7XYG0"/>
<keyword evidence="3" id="KW-1185">Reference proteome</keyword>
<dbReference type="EMBL" id="FRFE01000002">
    <property type="protein sequence ID" value="SHO44055.1"/>
    <property type="molecule type" value="Genomic_DNA"/>
</dbReference>
<reference evidence="2 3" key="1">
    <citation type="submission" date="2016-12" db="EMBL/GenBank/DDBJ databases">
        <authorList>
            <person name="Song W.-J."/>
            <person name="Kurnit D.M."/>
        </authorList>
    </citation>
    <scope>NUCLEOTIDE SEQUENCE [LARGE SCALE GENOMIC DNA]</scope>
    <source>
        <strain evidence="2 3">DSM 18488</strain>
    </source>
</reference>
<keyword evidence="1" id="KW-0472">Membrane</keyword>
<feature type="transmembrane region" description="Helical" evidence="1">
    <location>
        <begin position="350"/>
        <end position="369"/>
    </location>
</feature>
<dbReference type="PANTHER" id="PTHR37814:SF1">
    <property type="entry name" value="MEMBRANE PROTEIN"/>
    <property type="match status" value="1"/>
</dbReference>
<evidence type="ECO:0000313" key="2">
    <source>
        <dbReference type="EMBL" id="SHO44055.1"/>
    </source>
</evidence>
<feature type="transmembrane region" description="Helical" evidence="1">
    <location>
        <begin position="233"/>
        <end position="253"/>
    </location>
</feature>
<sequence>MARSGTKLAAAFGISFVWFTTQFGGGFASGAQLKAYFIQYGIFSLVTCIGAQAIAAFYNAYIAYYCKKHGTHDYRSFNNKFYGKYSPVFSNLFEIVYIFVLLIVPAVAFATGGSTLAKLTGIPYFACTAAIGVFIFVVAIYGTAIVRKVAVILSVMIVAGLLVVFIPNIYAQWSAIMNTIHEMTATKLPVWPAVWSMIVYAAFQIAASPAIFSQHSKALVKPSDATFTFTLGFFVNSIMVFISTFGLLAIVSTPEYAQSPLPVLVLIEKGVGASYLMPILSVLIILGAVSTAVNMVSAGTARICKMLDKNFDADGKPTLKVAASTLVLCLLGFGVAQFGLIALVAKGYGFLGYLTFPVILIPYVIHMVVTNFDRNNETLGAAEAQTA</sequence>
<feature type="transmembrane region" description="Helical" evidence="1">
    <location>
        <begin position="85"/>
        <end position="110"/>
    </location>
</feature>
<keyword evidence="1" id="KW-0812">Transmembrane</keyword>
<dbReference type="STRING" id="1121416.SAMN02745220_00627"/>
<dbReference type="PANTHER" id="PTHR37814">
    <property type="entry name" value="CONSERVED MEMBRANE PROTEIN"/>
    <property type="match status" value="1"/>
</dbReference>
<proteinExistence type="predicted"/>
<evidence type="ECO:0000313" key="3">
    <source>
        <dbReference type="Proteomes" id="UP000184603"/>
    </source>
</evidence>
<name>A0A1M7XYG0_9BACT</name>
<feature type="transmembrane region" description="Helical" evidence="1">
    <location>
        <begin position="149"/>
        <end position="170"/>
    </location>
</feature>
<feature type="transmembrane region" description="Helical" evidence="1">
    <location>
        <begin position="190"/>
        <end position="212"/>
    </location>
</feature>
<gene>
    <name evidence="2" type="ORF">SAMN02745220_00627</name>
</gene>
<protein>
    <submittedName>
        <fullName evidence="2">Uncharacterized membrane protein YkvI</fullName>
    </submittedName>
</protein>
<feature type="transmembrane region" description="Helical" evidence="1">
    <location>
        <begin position="40"/>
        <end position="64"/>
    </location>
</feature>
<accession>A0A1M7XYG0</accession>